<name>A0A2P8HFY3_9BACI</name>
<sequence length="201" mass="21917">MIECVKGPVIYTGSDGITVEAGSVGYFIHCPNPFVYRSEQASVTVYTYQHVREDAIRLYGFPTREERQIFEQLLGVSGIGPKGALAILASGRPEQVVNAIEQEQESFLVKFPGVGKKTARQMILDLKGKLAPFAGLAGYAEGGPLFESEPAGNEALEEALEALKALGYGEKEVEKIKPKLEVESLTTDEYVRKGLAFMLNV</sequence>
<keyword evidence="4 6" id="KW-0233">DNA recombination</keyword>
<feature type="domain" description="Helix-hairpin-helix DNA-binding motif class 1" evidence="7">
    <location>
        <begin position="71"/>
        <end position="90"/>
    </location>
</feature>
<keyword evidence="8" id="KW-0347">Helicase</keyword>
<dbReference type="Gene3D" id="2.40.50.140">
    <property type="entry name" value="Nucleic acid-binding proteins"/>
    <property type="match status" value="1"/>
</dbReference>
<keyword evidence="5 6" id="KW-0234">DNA repair</keyword>
<evidence type="ECO:0000256" key="5">
    <source>
        <dbReference type="ARBA" id="ARBA00023204"/>
    </source>
</evidence>
<accession>A0A2P8HFY3</accession>
<dbReference type="InterPro" id="IPR010994">
    <property type="entry name" value="RuvA_2-like"/>
</dbReference>
<dbReference type="GO" id="GO:0000400">
    <property type="term" value="F:four-way junction DNA binding"/>
    <property type="evidence" value="ECO:0007669"/>
    <property type="project" value="UniProtKB-UniRule"/>
</dbReference>
<dbReference type="AlphaFoldDB" id="A0A2P8HFY3"/>
<dbReference type="EMBL" id="PYAV01000007">
    <property type="protein sequence ID" value="PSL45125.1"/>
    <property type="molecule type" value="Genomic_DNA"/>
</dbReference>
<dbReference type="GO" id="GO:0005737">
    <property type="term" value="C:cytoplasm"/>
    <property type="evidence" value="ECO:0007669"/>
    <property type="project" value="UniProtKB-SubCell"/>
</dbReference>
<dbReference type="OrthoDB" id="5293449at2"/>
<dbReference type="HAMAP" id="MF_00031">
    <property type="entry name" value="DNA_HJ_migration_RuvA"/>
    <property type="match status" value="1"/>
</dbReference>
<comment type="similarity">
    <text evidence="6">Belongs to the RuvA family.</text>
</comment>
<dbReference type="GO" id="GO:0009378">
    <property type="term" value="F:four-way junction helicase activity"/>
    <property type="evidence" value="ECO:0007669"/>
    <property type="project" value="InterPro"/>
</dbReference>
<comment type="domain">
    <text evidence="6">Has three domains with a flexible linker between the domains II and III and assumes an 'L' shape. Domain III is highly mobile and contacts RuvB.</text>
</comment>
<keyword evidence="1 6" id="KW-0963">Cytoplasm</keyword>
<dbReference type="RefSeq" id="WP_106588773.1">
    <property type="nucleotide sequence ID" value="NZ_PYAV01000007.1"/>
</dbReference>
<comment type="subunit">
    <text evidence="6">Homotetramer. Forms an RuvA(8)-RuvB(12)-Holliday junction (HJ) complex. HJ DNA is sandwiched between 2 RuvA tetramers; dsDNA enters through RuvA and exits via RuvB. An RuvB hexamer assembles on each DNA strand where it exits the tetramer. Each RuvB hexamer is contacted by two RuvA subunits (via domain III) on 2 adjacent RuvB subunits; this complex drives branch migration. In the full resolvosome a probable DNA-RuvA(4)-RuvB(12)-RuvC(2) complex forms which resolves the HJ.</text>
</comment>
<dbReference type="Pfam" id="PF14520">
    <property type="entry name" value="HHH_5"/>
    <property type="match status" value="1"/>
</dbReference>
<protein>
    <recommendedName>
        <fullName evidence="6">Holliday junction branch migration complex subunit RuvA</fullName>
    </recommendedName>
</protein>
<dbReference type="InterPro" id="IPR000085">
    <property type="entry name" value="RuvA"/>
</dbReference>
<organism evidence="8 9">
    <name type="scientific">Salsuginibacillus halophilus</name>
    <dbReference type="NCBI Taxonomy" id="517424"/>
    <lineage>
        <taxon>Bacteria</taxon>
        <taxon>Bacillati</taxon>
        <taxon>Bacillota</taxon>
        <taxon>Bacilli</taxon>
        <taxon>Bacillales</taxon>
        <taxon>Bacillaceae</taxon>
        <taxon>Salsuginibacillus</taxon>
    </lineage>
</organism>
<feature type="domain" description="Helix-hairpin-helix DNA-binding motif class 1" evidence="7">
    <location>
        <begin position="106"/>
        <end position="125"/>
    </location>
</feature>
<evidence type="ECO:0000256" key="2">
    <source>
        <dbReference type="ARBA" id="ARBA00022763"/>
    </source>
</evidence>
<dbReference type="NCBIfam" id="TIGR00084">
    <property type="entry name" value="ruvA"/>
    <property type="match status" value="1"/>
</dbReference>
<evidence type="ECO:0000256" key="1">
    <source>
        <dbReference type="ARBA" id="ARBA00022490"/>
    </source>
</evidence>
<dbReference type="GO" id="GO:0009379">
    <property type="term" value="C:Holliday junction helicase complex"/>
    <property type="evidence" value="ECO:0007669"/>
    <property type="project" value="InterPro"/>
</dbReference>
<evidence type="ECO:0000259" key="7">
    <source>
        <dbReference type="SMART" id="SM00278"/>
    </source>
</evidence>
<evidence type="ECO:0000313" key="8">
    <source>
        <dbReference type="EMBL" id="PSL45125.1"/>
    </source>
</evidence>
<gene>
    <name evidence="6" type="primary">ruvA</name>
    <name evidence="8" type="ORF">B0H94_107130</name>
</gene>
<dbReference type="GO" id="GO:0006281">
    <property type="term" value="P:DNA repair"/>
    <property type="evidence" value="ECO:0007669"/>
    <property type="project" value="UniProtKB-UniRule"/>
</dbReference>
<keyword evidence="2 6" id="KW-0227">DNA damage</keyword>
<dbReference type="SUPFAM" id="SSF46929">
    <property type="entry name" value="DNA helicase RuvA subunit, C-terminal domain"/>
    <property type="match status" value="1"/>
</dbReference>
<dbReference type="Pfam" id="PF07499">
    <property type="entry name" value="RuvA_C"/>
    <property type="match status" value="1"/>
</dbReference>
<comment type="caution">
    <text evidence="6">Lacks conserved residue(s) required for the propagation of feature annotation.</text>
</comment>
<proteinExistence type="inferred from homology"/>
<reference evidence="8 9" key="1">
    <citation type="submission" date="2018-03" db="EMBL/GenBank/DDBJ databases">
        <title>Genomic Encyclopedia of Type Strains, Phase III (KMG-III): the genomes of soil and plant-associated and newly described type strains.</title>
        <authorList>
            <person name="Whitman W."/>
        </authorList>
    </citation>
    <scope>NUCLEOTIDE SEQUENCE [LARGE SCALE GENOMIC DNA]</scope>
    <source>
        <strain evidence="8 9">CGMCC 1.07653</strain>
    </source>
</reference>
<comment type="caution">
    <text evidence="8">The sequence shown here is derived from an EMBL/GenBank/DDBJ whole genome shotgun (WGS) entry which is preliminary data.</text>
</comment>
<dbReference type="SUPFAM" id="SSF47781">
    <property type="entry name" value="RuvA domain 2-like"/>
    <property type="match status" value="1"/>
</dbReference>
<dbReference type="GO" id="GO:0048476">
    <property type="term" value="C:Holliday junction resolvase complex"/>
    <property type="evidence" value="ECO:0007669"/>
    <property type="project" value="UniProtKB-UniRule"/>
</dbReference>
<keyword evidence="8" id="KW-0547">Nucleotide-binding</keyword>
<dbReference type="Gene3D" id="1.10.150.20">
    <property type="entry name" value="5' to 3' exonuclease, C-terminal subdomain"/>
    <property type="match status" value="1"/>
</dbReference>
<keyword evidence="8" id="KW-0067">ATP-binding</keyword>
<dbReference type="InterPro" id="IPR036267">
    <property type="entry name" value="RuvA_C_sf"/>
</dbReference>
<evidence type="ECO:0000256" key="3">
    <source>
        <dbReference type="ARBA" id="ARBA00023125"/>
    </source>
</evidence>
<evidence type="ECO:0000313" key="9">
    <source>
        <dbReference type="Proteomes" id="UP000242310"/>
    </source>
</evidence>
<evidence type="ECO:0000256" key="6">
    <source>
        <dbReference type="HAMAP-Rule" id="MF_00031"/>
    </source>
</evidence>
<dbReference type="GO" id="GO:0005524">
    <property type="term" value="F:ATP binding"/>
    <property type="evidence" value="ECO:0007669"/>
    <property type="project" value="InterPro"/>
</dbReference>
<keyword evidence="8" id="KW-0378">Hydrolase</keyword>
<comment type="subcellular location">
    <subcellularLocation>
        <location evidence="6">Cytoplasm</location>
    </subcellularLocation>
</comment>
<dbReference type="Gene3D" id="1.10.8.10">
    <property type="entry name" value="DNA helicase RuvA subunit, C-terminal domain"/>
    <property type="match status" value="1"/>
</dbReference>
<dbReference type="InterPro" id="IPR011114">
    <property type="entry name" value="RuvA_C"/>
</dbReference>
<comment type="function">
    <text evidence="6">The RuvA-RuvB-RuvC complex processes Holliday junction (HJ) DNA during genetic recombination and DNA repair, while the RuvA-RuvB complex plays an important role in the rescue of blocked DNA replication forks via replication fork reversal (RFR). RuvA specifically binds to HJ cruciform DNA, conferring on it an open structure. The RuvB hexamer acts as an ATP-dependent pump, pulling dsDNA into and through the RuvAB complex. HJ branch migration allows RuvC to scan DNA until it finds its consensus sequence, where it cleaves and resolves the cruciform DNA.</text>
</comment>
<dbReference type="GO" id="GO:0006310">
    <property type="term" value="P:DNA recombination"/>
    <property type="evidence" value="ECO:0007669"/>
    <property type="project" value="UniProtKB-UniRule"/>
</dbReference>
<dbReference type="Pfam" id="PF01330">
    <property type="entry name" value="RuvA_N"/>
    <property type="match status" value="1"/>
</dbReference>
<dbReference type="Proteomes" id="UP000242310">
    <property type="component" value="Unassembled WGS sequence"/>
</dbReference>
<dbReference type="InterPro" id="IPR012340">
    <property type="entry name" value="NA-bd_OB-fold"/>
</dbReference>
<dbReference type="InterPro" id="IPR013849">
    <property type="entry name" value="DNA_helicase_Holl-junc_RuvA_I"/>
</dbReference>
<dbReference type="SUPFAM" id="SSF50249">
    <property type="entry name" value="Nucleic acid-binding proteins"/>
    <property type="match status" value="1"/>
</dbReference>
<dbReference type="InterPro" id="IPR003583">
    <property type="entry name" value="Hlx-hairpin-Hlx_DNA-bd_motif"/>
</dbReference>
<keyword evidence="3 6" id="KW-0238">DNA-binding</keyword>
<evidence type="ECO:0000256" key="4">
    <source>
        <dbReference type="ARBA" id="ARBA00023172"/>
    </source>
</evidence>
<keyword evidence="9" id="KW-1185">Reference proteome</keyword>
<feature type="region of interest" description="Domain III" evidence="6">
    <location>
        <begin position="151"/>
        <end position="201"/>
    </location>
</feature>
<dbReference type="SMART" id="SM00278">
    <property type="entry name" value="HhH1"/>
    <property type="match status" value="2"/>
</dbReference>